<evidence type="ECO:0000313" key="4">
    <source>
        <dbReference type="Proteomes" id="UP001519363"/>
    </source>
</evidence>
<keyword evidence="3" id="KW-0378">Hydrolase</keyword>
<dbReference type="InterPro" id="IPR029062">
    <property type="entry name" value="Class_I_gatase-like"/>
</dbReference>
<dbReference type="GO" id="GO:0016798">
    <property type="term" value="F:hydrolase activity, acting on glycosyl bonds"/>
    <property type="evidence" value="ECO:0007669"/>
    <property type="project" value="UniProtKB-KW"/>
</dbReference>
<dbReference type="InterPro" id="IPR002818">
    <property type="entry name" value="DJ-1/PfpI"/>
</dbReference>
<evidence type="ECO:0000259" key="2">
    <source>
        <dbReference type="Pfam" id="PF01965"/>
    </source>
</evidence>
<organism evidence="3 4">
    <name type="scientific">Crossiella equi</name>
    <dbReference type="NCBI Taxonomy" id="130796"/>
    <lineage>
        <taxon>Bacteria</taxon>
        <taxon>Bacillati</taxon>
        <taxon>Actinomycetota</taxon>
        <taxon>Actinomycetes</taxon>
        <taxon>Pseudonocardiales</taxon>
        <taxon>Pseudonocardiaceae</taxon>
        <taxon>Crossiella</taxon>
    </lineage>
</organism>
<dbReference type="PROSITE" id="PS51276">
    <property type="entry name" value="PEPTIDASE_C56_PFPI"/>
    <property type="match status" value="1"/>
</dbReference>
<keyword evidence="3" id="KW-0326">Glycosidase</keyword>
<keyword evidence="4" id="KW-1185">Reference proteome</keyword>
<dbReference type="EMBL" id="JAGIOO010000001">
    <property type="protein sequence ID" value="MBP2475963.1"/>
    <property type="molecule type" value="Genomic_DNA"/>
</dbReference>
<dbReference type="InterPro" id="IPR006286">
    <property type="entry name" value="C56_PfpI-like"/>
</dbReference>
<dbReference type="EC" id="3.2.-.-" evidence="3"/>
<comment type="similarity">
    <text evidence="1">Belongs to the peptidase C56 family.</text>
</comment>
<dbReference type="RefSeq" id="WP_086784322.1">
    <property type="nucleotide sequence ID" value="NZ_JAGIOO010000001.1"/>
</dbReference>
<dbReference type="SUPFAM" id="SSF52317">
    <property type="entry name" value="Class I glutamine amidotransferase-like"/>
    <property type="match status" value="1"/>
</dbReference>
<dbReference type="PANTHER" id="PTHR42733">
    <property type="entry name" value="DJ-1 PROTEIN"/>
    <property type="match status" value="1"/>
</dbReference>
<comment type="caution">
    <text evidence="3">The sequence shown here is derived from an EMBL/GenBank/DDBJ whole genome shotgun (WGS) entry which is preliminary data.</text>
</comment>
<feature type="domain" description="DJ-1/PfpI" evidence="2">
    <location>
        <begin position="4"/>
        <end position="175"/>
    </location>
</feature>
<dbReference type="GO" id="GO:0008233">
    <property type="term" value="F:peptidase activity"/>
    <property type="evidence" value="ECO:0007669"/>
    <property type="project" value="UniProtKB-KW"/>
</dbReference>
<dbReference type="Proteomes" id="UP001519363">
    <property type="component" value="Unassembled WGS sequence"/>
</dbReference>
<dbReference type="CDD" id="cd03134">
    <property type="entry name" value="GATase1_PfpI_like"/>
    <property type="match status" value="1"/>
</dbReference>
<keyword evidence="3" id="KW-0645">Protease</keyword>
<sequence>MTERIAFLVAGEGIEQVELTEPWGAVEAAGGQPRLLSGKLGEVQAYNHLDRADTFVVDVPLTDAEPSDYAGVVLPGGVANGDELRLDANAVHFVQAMAQAGKPIAAICHAPWLLVEAGLVKGKILTSFPSLATDIRNAGGEWVDQEVKVCDHQGFLLVTSRNPKDLPAFNREAVKAFGLG</sequence>
<evidence type="ECO:0000256" key="1">
    <source>
        <dbReference type="ARBA" id="ARBA00008542"/>
    </source>
</evidence>
<dbReference type="PANTHER" id="PTHR42733:SF12">
    <property type="entry name" value="PROTEINASE"/>
    <property type="match status" value="1"/>
</dbReference>
<proteinExistence type="inferred from homology"/>
<name>A0ABS5AHA5_9PSEU</name>
<accession>A0ABS5AHA5</accession>
<evidence type="ECO:0000313" key="3">
    <source>
        <dbReference type="EMBL" id="MBP2475963.1"/>
    </source>
</evidence>
<dbReference type="GO" id="GO:0006508">
    <property type="term" value="P:proteolysis"/>
    <property type="evidence" value="ECO:0007669"/>
    <property type="project" value="UniProtKB-KW"/>
</dbReference>
<reference evidence="3 4" key="1">
    <citation type="submission" date="2021-03" db="EMBL/GenBank/DDBJ databases">
        <title>Sequencing the genomes of 1000 actinobacteria strains.</title>
        <authorList>
            <person name="Klenk H.-P."/>
        </authorList>
    </citation>
    <scope>NUCLEOTIDE SEQUENCE [LARGE SCALE GENOMIC DNA]</scope>
    <source>
        <strain evidence="3 4">DSM 44580</strain>
    </source>
</reference>
<dbReference type="NCBIfam" id="TIGR01382">
    <property type="entry name" value="PfpI"/>
    <property type="match status" value="1"/>
</dbReference>
<protein>
    <submittedName>
        <fullName evidence="3">Protease I</fullName>
        <ecNumber evidence="3">3.2.-.-</ecNumber>
    </submittedName>
</protein>
<dbReference type="Pfam" id="PF01965">
    <property type="entry name" value="DJ-1_PfpI"/>
    <property type="match status" value="1"/>
</dbReference>
<gene>
    <name evidence="3" type="ORF">JOF53_004835</name>
</gene>
<dbReference type="Gene3D" id="3.40.50.880">
    <property type="match status" value="1"/>
</dbReference>